<dbReference type="InterPro" id="IPR040167">
    <property type="entry name" value="TF_CP2-like"/>
</dbReference>
<evidence type="ECO:0000313" key="9">
    <source>
        <dbReference type="Proteomes" id="UP001140094"/>
    </source>
</evidence>
<dbReference type="GO" id="GO:0005634">
    <property type="term" value="C:nucleus"/>
    <property type="evidence" value="ECO:0007669"/>
    <property type="project" value="UniProtKB-SubCell"/>
</dbReference>
<evidence type="ECO:0000256" key="1">
    <source>
        <dbReference type="ARBA" id="ARBA00004123"/>
    </source>
</evidence>
<evidence type="ECO:0000256" key="5">
    <source>
        <dbReference type="ARBA" id="ARBA00023242"/>
    </source>
</evidence>
<dbReference type="PANTHER" id="PTHR11037:SF20">
    <property type="entry name" value="PROTEIN GRAINYHEAD"/>
    <property type="match status" value="1"/>
</dbReference>
<dbReference type="GO" id="GO:0000978">
    <property type="term" value="F:RNA polymerase II cis-regulatory region sequence-specific DNA binding"/>
    <property type="evidence" value="ECO:0007669"/>
    <property type="project" value="TreeGrafter"/>
</dbReference>
<proteinExistence type="predicted"/>
<dbReference type="EMBL" id="JANBUO010000273">
    <property type="protein sequence ID" value="KAJ2805616.1"/>
    <property type="molecule type" value="Genomic_DNA"/>
</dbReference>
<accession>A0A9W8I275</accession>
<gene>
    <name evidence="8" type="ORF">H4R20_002017</name>
</gene>
<evidence type="ECO:0000256" key="6">
    <source>
        <dbReference type="SAM" id="MobiDB-lite"/>
    </source>
</evidence>
<feature type="region of interest" description="Disordered" evidence="6">
    <location>
        <begin position="46"/>
        <end position="103"/>
    </location>
</feature>
<protein>
    <recommendedName>
        <fullName evidence="7">Grh/CP2 DB domain-containing protein</fullName>
    </recommendedName>
</protein>
<keyword evidence="3" id="KW-0238">DNA-binding</keyword>
<keyword evidence="5" id="KW-0539">Nucleus</keyword>
<sequence length="759" mass="81651">MSSIPAGAASYYAAYNLGGERRDGADGMISTSTVQSLAAHDLFQHQPAQAQQPHRQHPQPQSPTHTPISQYHHPQHQPQQPHVAVPQYHPQHPHASSVPSHHASVTAAVGDATSAYHATTYQPGAFVPYAHTAYHTHQPPVSHPVSFDSAASTAVDAAPAMMAVSTATATAAAAANQDYSMMAAANAFNVTASSAQSQSHQQHQTAHPNAAGSNGMRFEYILEAPTAAAQKADEPAMTYLNRGQLYGVTMMDKTNSDAFYSTTLRIAFHEDSHRKSAATYWNFWLNQQEDPHVARAVELDKAGSIGVVSTENKWFDRLTFQWQGRRGAKVMVRFNCLSTDFSRIKGVKGIPLRIHLDTHYALTGAVNDAAALLPPVAPLATSSSVPMIGEQTPAPTDFKLTGQLAVSGSLSTPVSPLSASGPSLLDQYQNQNGNSATATFAAMSSQTSMQGTAAPAAMLSSGRIIERSYARIKLFRDKGAERKNKDDQRHLDRLWAKQKAKLASNGSSAAVQQQQLAEFTMSFAVVQPVTYFTEHTLTNDKCDSEGPLVVDDIWSPSGTASATLAAAATLESPDSSASTPIANLSSMNIGIPAVHLGGHNPSLSGATAAMSYMRKRGSEDFDAQSSNKRQFSSSPNSTTEAVVRLGPNNTELVGVDPTYVPVARKRKSVLVIYVRFQGENVYRAVYLEQLAVEDLVAKLAERLEIQATASDILIVRKTSKGLTIKVDDHVVEELVDEQDMEVECSFADDTGALTIYLHY</sequence>
<feature type="domain" description="Grh/CP2 DB" evidence="7">
    <location>
        <begin position="213"/>
        <end position="549"/>
    </location>
</feature>
<dbReference type="Proteomes" id="UP001140094">
    <property type="component" value="Unassembled WGS sequence"/>
</dbReference>
<evidence type="ECO:0000256" key="3">
    <source>
        <dbReference type="ARBA" id="ARBA00023125"/>
    </source>
</evidence>
<dbReference type="InterPro" id="IPR057520">
    <property type="entry name" value="GRHL1/CP2_C"/>
</dbReference>
<dbReference type="PANTHER" id="PTHR11037">
    <property type="entry name" value="TRANSCRIPTION FACTOR CP2"/>
    <property type="match status" value="1"/>
</dbReference>
<dbReference type="GO" id="GO:0001228">
    <property type="term" value="F:DNA-binding transcription activator activity, RNA polymerase II-specific"/>
    <property type="evidence" value="ECO:0007669"/>
    <property type="project" value="TreeGrafter"/>
</dbReference>
<comment type="subcellular location">
    <subcellularLocation>
        <location evidence="1">Nucleus</location>
    </subcellularLocation>
</comment>
<evidence type="ECO:0000313" key="8">
    <source>
        <dbReference type="EMBL" id="KAJ2805616.1"/>
    </source>
</evidence>
<feature type="compositionally biased region" description="Polar residues" evidence="6">
    <location>
        <begin position="623"/>
        <end position="640"/>
    </location>
</feature>
<dbReference type="Pfam" id="PF04516">
    <property type="entry name" value="CP2"/>
    <property type="match status" value="2"/>
</dbReference>
<comment type="caution">
    <text evidence="8">The sequence shown here is derived from an EMBL/GenBank/DDBJ whole genome shotgun (WGS) entry which is preliminary data.</text>
</comment>
<evidence type="ECO:0000259" key="7">
    <source>
        <dbReference type="PROSITE" id="PS51968"/>
    </source>
</evidence>
<reference evidence="8" key="1">
    <citation type="submission" date="2022-07" db="EMBL/GenBank/DDBJ databases">
        <title>Phylogenomic reconstructions and comparative analyses of Kickxellomycotina fungi.</title>
        <authorList>
            <person name="Reynolds N.K."/>
            <person name="Stajich J.E."/>
            <person name="Barry K."/>
            <person name="Grigoriev I.V."/>
            <person name="Crous P."/>
            <person name="Smith M.E."/>
        </authorList>
    </citation>
    <scope>NUCLEOTIDE SEQUENCE</scope>
    <source>
        <strain evidence="8">NRRL 1565</strain>
    </source>
</reference>
<name>A0A9W8I275_9FUNG</name>
<evidence type="ECO:0000256" key="4">
    <source>
        <dbReference type="ARBA" id="ARBA00023163"/>
    </source>
</evidence>
<dbReference type="InterPro" id="IPR007604">
    <property type="entry name" value="CP2"/>
</dbReference>
<dbReference type="AlphaFoldDB" id="A0A9W8I275"/>
<feature type="region of interest" description="Disordered" evidence="6">
    <location>
        <begin position="617"/>
        <end position="642"/>
    </location>
</feature>
<dbReference type="PROSITE" id="PS51968">
    <property type="entry name" value="GRH_CP2_DB"/>
    <property type="match status" value="1"/>
</dbReference>
<keyword evidence="9" id="KW-1185">Reference proteome</keyword>
<dbReference type="OrthoDB" id="7680836at2759"/>
<keyword evidence="2" id="KW-0805">Transcription regulation</keyword>
<evidence type="ECO:0000256" key="2">
    <source>
        <dbReference type="ARBA" id="ARBA00023015"/>
    </source>
</evidence>
<organism evidence="8 9">
    <name type="scientific">Coemansia guatemalensis</name>
    <dbReference type="NCBI Taxonomy" id="2761395"/>
    <lineage>
        <taxon>Eukaryota</taxon>
        <taxon>Fungi</taxon>
        <taxon>Fungi incertae sedis</taxon>
        <taxon>Zoopagomycota</taxon>
        <taxon>Kickxellomycotina</taxon>
        <taxon>Kickxellomycetes</taxon>
        <taxon>Kickxellales</taxon>
        <taxon>Kickxellaceae</taxon>
        <taxon>Coemansia</taxon>
    </lineage>
</organism>
<dbReference type="Pfam" id="PF25416">
    <property type="entry name" value="GRHL1_C"/>
    <property type="match status" value="1"/>
</dbReference>
<keyword evidence="4" id="KW-0804">Transcription</keyword>